<keyword evidence="3" id="KW-0012">Acyltransferase</keyword>
<dbReference type="FunFam" id="3.30.559.10:FF:000008">
    <property type="entry name" value="Tryptamine hydroxycinnamoyl transferase"/>
    <property type="match status" value="1"/>
</dbReference>
<evidence type="ECO:0000256" key="3">
    <source>
        <dbReference type="ARBA" id="ARBA00023315"/>
    </source>
</evidence>
<dbReference type="Gene3D" id="3.30.559.10">
    <property type="entry name" value="Chloramphenicol acetyltransferase-like domain"/>
    <property type="match status" value="2"/>
</dbReference>
<dbReference type="Proteomes" id="UP001229421">
    <property type="component" value="Unassembled WGS sequence"/>
</dbReference>
<comment type="similarity">
    <text evidence="1">Belongs to the plant acyltransferase family.</text>
</comment>
<dbReference type="InterPro" id="IPR023213">
    <property type="entry name" value="CAT-like_dom_sf"/>
</dbReference>
<dbReference type="AlphaFoldDB" id="A0AAD8NIH7"/>
<evidence type="ECO:0000256" key="2">
    <source>
        <dbReference type="ARBA" id="ARBA00022679"/>
    </source>
</evidence>
<comment type="caution">
    <text evidence="4">The sequence shown here is derived from an EMBL/GenBank/DDBJ whole genome shotgun (WGS) entry which is preliminary data.</text>
</comment>
<dbReference type="GO" id="GO:0016747">
    <property type="term" value="F:acyltransferase activity, transferring groups other than amino-acyl groups"/>
    <property type="evidence" value="ECO:0007669"/>
    <property type="project" value="TreeGrafter"/>
</dbReference>
<proteinExistence type="inferred from homology"/>
<reference evidence="4" key="1">
    <citation type="journal article" date="2023" name="bioRxiv">
        <title>Improved chromosome-level genome assembly for marigold (Tagetes erecta).</title>
        <authorList>
            <person name="Jiang F."/>
            <person name="Yuan L."/>
            <person name="Wang S."/>
            <person name="Wang H."/>
            <person name="Xu D."/>
            <person name="Wang A."/>
            <person name="Fan W."/>
        </authorList>
    </citation>
    <scope>NUCLEOTIDE SEQUENCE</scope>
    <source>
        <strain evidence="4">WSJ</strain>
        <tissue evidence="4">Leaf</tissue>
    </source>
</reference>
<dbReference type="PANTHER" id="PTHR31642">
    <property type="entry name" value="TRICHOTHECENE 3-O-ACETYLTRANSFERASE"/>
    <property type="match status" value="1"/>
</dbReference>
<keyword evidence="2" id="KW-0808">Transferase</keyword>
<dbReference type="EMBL" id="JAUHHV010000010">
    <property type="protein sequence ID" value="KAK1411049.1"/>
    <property type="molecule type" value="Genomic_DNA"/>
</dbReference>
<evidence type="ECO:0000313" key="5">
    <source>
        <dbReference type="Proteomes" id="UP001229421"/>
    </source>
</evidence>
<keyword evidence="5" id="KW-1185">Reference proteome</keyword>
<gene>
    <name evidence="4" type="ORF">QVD17_37593</name>
</gene>
<evidence type="ECO:0000313" key="4">
    <source>
        <dbReference type="EMBL" id="KAK1411049.1"/>
    </source>
</evidence>
<dbReference type="Pfam" id="PF02458">
    <property type="entry name" value="Transferase"/>
    <property type="match status" value="1"/>
</dbReference>
<protein>
    <submittedName>
        <fullName evidence="4">Uncharacterized protein</fullName>
    </submittedName>
</protein>
<dbReference type="PANTHER" id="PTHR31642:SF11">
    <property type="entry name" value="SHIKIMATE O-HYDROXYCINNAMOYLTRANSFERASE"/>
    <property type="match status" value="1"/>
</dbReference>
<accession>A0AAD8NIH7</accession>
<sequence>MKVVVRETTMVKPAEETTTIKLWNSILDLSAANSYTKTVYFYRANGAPNFFDTKILKEALSRALVSFYPIGGRFKEGEDGRVVIDCQGQGVLFLVAESDGVIDDFGNFAPTLEYLKLIPVVDNPWETKSNPLAIFQVTYFKCGGVSLGVGMHHRVQDGMSALHFINTWSDMARGKDIFLPPFIDRTLLRANNPPRPIFNHIEYQPDPTTRQPLNQTQTTFSTFELTRDQLHALKAKSMDDGNTICYSSFEILSGHLWKCVCKARSLPDNVDTKLHFPVDGRTRLQPPLPEGYFGNVVFMATAIAPAGEIQTKPTWYAASKIRDATKIMNNDYLRSAIDYMEEKNYDKSKIFFDYTNVLVVSWSRLPIHDADFGWGRPVFMGRTGIPAVGRCYVLPSPTNDGSLSVIIGLEVEQMKLFSNLWNEVST</sequence>
<evidence type="ECO:0000256" key="1">
    <source>
        <dbReference type="ARBA" id="ARBA00009861"/>
    </source>
</evidence>
<name>A0AAD8NIH7_TARER</name>
<dbReference type="InterPro" id="IPR050317">
    <property type="entry name" value="Plant_Fungal_Acyltransferase"/>
</dbReference>
<organism evidence="4 5">
    <name type="scientific">Tagetes erecta</name>
    <name type="common">African marigold</name>
    <dbReference type="NCBI Taxonomy" id="13708"/>
    <lineage>
        <taxon>Eukaryota</taxon>
        <taxon>Viridiplantae</taxon>
        <taxon>Streptophyta</taxon>
        <taxon>Embryophyta</taxon>
        <taxon>Tracheophyta</taxon>
        <taxon>Spermatophyta</taxon>
        <taxon>Magnoliopsida</taxon>
        <taxon>eudicotyledons</taxon>
        <taxon>Gunneridae</taxon>
        <taxon>Pentapetalae</taxon>
        <taxon>asterids</taxon>
        <taxon>campanulids</taxon>
        <taxon>Asterales</taxon>
        <taxon>Asteraceae</taxon>
        <taxon>Asteroideae</taxon>
        <taxon>Heliantheae alliance</taxon>
        <taxon>Tageteae</taxon>
        <taxon>Tagetes</taxon>
    </lineage>
</organism>